<evidence type="ECO:0000313" key="1">
    <source>
        <dbReference type="EMBL" id="ELQ76634.1"/>
    </source>
</evidence>
<gene>
    <name evidence="1" type="ORF">THOM_0353</name>
</gene>
<keyword evidence="2" id="KW-1185">Reference proteome</keyword>
<name>L7JYX2_TRAHO</name>
<dbReference type="InParanoid" id="L7JYX2"/>
<dbReference type="Proteomes" id="UP000011185">
    <property type="component" value="Unassembled WGS sequence"/>
</dbReference>
<accession>L7JYX2</accession>
<protein>
    <submittedName>
        <fullName evidence="1">Putative transposable element encoded protein</fullName>
    </submittedName>
</protein>
<proteinExistence type="predicted"/>
<dbReference type="VEuPathDB" id="MicrosporidiaDB:THOM_0353"/>
<dbReference type="EMBL" id="JH993832">
    <property type="protein sequence ID" value="ELQ76634.1"/>
    <property type="molecule type" value="Genomic_DNA"/>
</dbReference>
<sequence length="61" mass="6967">MLRCQELYIYENPREEEFLGVLLGGGYHESYDLRVKVTVAVAAYLSVVIKVRAKALREVAH</sequence>
<reference evidence="1 2" key="1">
    <citation type="journal article" date="2012" name="PLoS Pathog.">
        <title>The genome of the obligate intracellular parasite Trachipleistophora hominis: new insights into microsporidian genome dynamics and reductive evolution.</title>
        <authorList>
            <person name="Heinz E."/>
            <person name="Williams T.A."/>
            <person name="Nakjang S."/>
            <person name="Noel C.J."/>
            <person name="Swan D.C."/>
            <person name="Goldberg A.V."/>
            <person name="Harris S.R."/>
            <person name="Weinmaier T."/>
            <person name="Markert S."/>
            <person name="Becher D."/>
            <person name="Bernhardt J."/>
            <person name="Dagan T."/>
            <person name="Hacker C."/>
            <person name="Lucocq J.M."/>
            <person name="Schweder T."/>
            <person name="Rattei T."/>
            <person name="Hall N."/>
            <person name="Hirt R.P."/>
            <person name="Embley T.M."/>
        </authorList>
    </citation>
    <scope>NUCLEOTIDE SEQUENCE [LARGE SCALE GENOMIC DNA]</scope>
</reference>
<dbReference type="HOGENOM" id="CLU_2943464_0_0_1"/>
<dbReference type="AlphaFoldDB" id="L7JYX2"/>
<evidence type="ECO:0000313" key="2">
    <source>
        <dbReference type="Proteomes" id="UP000011185"/>
    </source>
</evidence>
<organism evidence="1 2">
    <name type="scientific">Trachipleistophora hominis</name>
    <name type="common">Microsporidian parasite</name>
    <dbReference type="NCBI Taxonomy" id="72359"/>
    <lineage>
        <taxon>Eukaryota</taxon>
        <taxon>Fungi</taxon>
        <taxon>Fungi incertae sedis</taxon>
        <taxon>Microsporidia</taxon>
        <taxon>Pleistophoridae</taxon>
        <taxon>Trachipleistophora</taxon>
    </lineage>
</organism>